<dbReference type="PANTHER" id="PTHR48174">
    <property type="entry name" value="DUF946 FAMILY PROTEIN"/>
    <property type="match status" value="1"/>
</dbReference>
<dbReference type="PANTHER" id="PTHR48174:SF5">
    <property type="entry name" value="VACUOLAR PROTEIN SORTING-ASSOCIATED PROTEIN 62"/>
    <property type="match status" value="1"/>
</dbReference>
<evidence type="ECO:0000313" key="2">
    <source>
        <dbReference type="EMBL" id="SNS23366.1"/>
    </source>
</evidence>
<dbReference type="RefSeq" id="WP_089296172.1">
    <property type="nucleotide sequence ID" value="NZ_BOMU01000065.1"/>
</dbReference>
<proteinExistence type="predicted"/>
<feature type="transmembrane region" description="Helical" evidence="1">
    <location>
        <begin position="559"/>
        <end position="577"/>
    </location>
</feature>
<accession>A0A239CSZ1</accession>
<feature type="transmembrane region" description="Helical" evidence="1">
    <location>
        <begin position="486"/>
        <end position="504"/>
    </location>
</feature>
<gene>
    <name evidence="2" type="ORF">SAMN06264365_11278</name>
</gene>
<keyword evidence="1" id="KW-0812">Transmembrane</keyword>
<evidence type="ECO:0000256" key="1">
    <source>
        <dbReference type="SAM" id="Phobius"/>
    </source>
</evidence>
<keyword evidence="1" id="KW-1133">Transmembrane helix</keyword>
<evidence type="ECO:0000313" key="3">
    <source>
        <dbReference type="Proteomes" id="UP000198415"/>
    </source>
</evidence>
<keyword evidence="1" id="KW-0472">Membrane</keyword>
<reference evidence="2 3" key="1">
    <citation type="submission" date="2017-06" db="EMBL/GenBank/DDBJ databases">
        <authorList>
            <person name="Kim H.J."/>
            <person name="Triplett B.A."/>
        </authorList>
    </citation>
    <scope>NUCLEOTIDE SEQUENCE [LARGE SCALE GENOMIC DNA]</scope>
    <source>
        <strain evidence="2 3">DSM 43151</strain>
    </source>
</reference>
<feature type="transmembrane region" description="Helical" evidence="1">
    <location>
        <begin position="533"/>
        <end position="553"/>
    </location>
</feature>
<organism evidence="2 3">
    <name type="scientific">Actinoplanes regularis</name>
    <dbReference type="NCBI Taxonomy" id="52697"/>
    <lineage>
        <taxon>Bacteria</taxon>
        <taxon>Bacillati</taxon>
        <taxon>Actinomycetota</taxon>
        <taxon>Actinomycetes</taxon>
        <taxon>Micromonosporales</taxon>
        <taxon>Micromonosporaceae</taxon>
        <taxon>Actinoplanes</taxon>
    </lineage>
</organism>
<dbReference type="OrthoDB" id="144586at2"/>
<sequence>MGIEEDLALLRAYEPVAKFTEGEWFHPVSVDRYVSRAGLWRAEPGSSPVQVIAPGGLSLDTLAGSGGAEQGLRYSLSGIGGTEKHAHVPLRDRPSHLARASRLASVGLTARLVDAMNRFSLLFRGSVPGGSAARSFLLQRDHLEPGQPTYYARVLRDDPWIVCQYWFFYSFNNWRSAFGGVNEHEADWEQVTIYLDGTGVTGPDGLPPARWVVFSAHDETGDDLRRRWDDPDLTIHDGRHPVVFVGAGSHSGAYLPGDYLITVRPAKLRGLVGALRGSARLLAPWSAEDPHNIGIPYVDYARGDGRTIGPGQDEGWDPVLIGDGTPWVRDFRGLWGRDTRDRLGGERGPAGPRYHRDGTVRQAWADPVGWAGLAKVVPNPEAERQLIELRTRQNSDRLAELDGEIGAVRHDLAVAAAGLSAAAPEVRGLLAEEQRLLGLRMERTRLADEQQRMATAGPVVHDPHAHLLHRRLPMESATGLLGRARSWWAVLSTPLILLTLSALANPRGIAGPKDPLVLLLVLLTVEGAVRGKLLAVLLRLLLACVAVGFLAVLWFDGRYVVTFVFFAASVLVLLVNIREAWRR</sequence>
<keyword evidence="3" id="KW-1185">Reference proteome</keyword>
<dbReference type="AlphaFoldDB" id="A0A239CSZ1"/>
<name>A0A239CSZ1_9ACTN</name>
<protein>
    <submittedName>
        <fullName evidence="2">Uncharacterized protein</fullName>
    </submittedName>
</protein>
<dbReference type="Proteomes" id="UP000198415">
    <property type="component" value="Unassembled WGS sequence"/>
</dbReference>
<dbReference type="EMBL" id="FZNR01000012">
    <property type="protein sequence ID" value="SNS23366.1"/>
    <property type="molecule type" value="Genomic_DNA"/>
</dbReference>